<dbReference type="Proteomes" id="UP001293254">
    <property type="component" value="Unassembled WGS sequence"/>
</dbReference>
<accession>A0AAE1YJZ9</accession>
<comment type="caution">
    <text evidence="1">The sequence shown here is derived from an EMBL/GenBank/DDBJ whole genome shotgun (WGS) entry which is preliminary data.</text>
</comment>
<gene>
    <name evidence="1" type="ORF">Salat_0925700</name>
</gene>
<proteinExistence type="predicted"/>
<dbReference type="AlphaFoldDB" id="A0AAE1YJZ9"/>
<evidence type="ECO:0000313" key="1">
    <source>
        <dbReference type="EMBL" id="KAK4431636.1"/>
    </source>
</evidence>
<name>A0AAE1YJZ9_9LAMI</name>
<protein>
    <submittedName>
        <fullName evidence="1">Uncharacterized protein</fullName>
    </submittedName>
</protein>
<dbReference type="EMBL" id="JACGWO010000003">
    <property type="protein sequence ID" value="KAK4431636.1"/>
    <property type="molecule type" value="Genomic_DNA"/>
</dbReference>
<keyword evidence="2" id="KW-1185">Reference proteome</keyword>
<organism evidence="1 2">
    <name type="scientific">Sesamum alatum</name>
    <dbReference type="NCBI Taxonomy" id="300844"/>
    <lineage>
        <taxon>Eukaryota</taxon>
        <taxon>Viridiplantae</taxon>
        <taxon>Streptophyta</taxon>
        <taxon>Embryophyta</taxon>
        <taxon>Tracheophyta</taxon>
        <taxon>Spermatophyta</taxon>
        <taxon>Magnoliopsida</taxon>
        <taxon>eudicotyledons</taxon>
        <taxon>Gunneridae</taxon>
        <taxon>Pentapetalae</taxon>
        <taxon>asterids</taxon>
        <taxon>lamiids</taxon>
        <taxon>Lamiales</taxon>
        <taxon>Pedaliaceae</taxon>
        <taxon>Sesamum</taxon>
    </lineage>
</organism>
<sequence>MTDFVENLPLVVSFHRIRSTPPCISGILSIGLKFSDALPVGQFHWPSVFTSLSSVCSSSPVILGPVGCRARSGPSACHGSNHMKKVSPFPTRYSSPWANNPLNFNNLCQL</sequence>
<evidence type="ECO:0000313" key="2">
    <source>
        <dbReference type="Proteomes" id="UP001293254"/>
    </source>
</evidence>
<reference evidence="1" key="2">
    <citation type="journal article" date="2024" name="Plant">
        <title>Genomic evolution and insights into agronomic trait innovations of Sesamum species.</title>
        <authorList>
            <person name="Miao H."/>
            <person name="Wang L."/>
            <person name="Qu L."/>
            <person name="Liu H."/>
            <person name="Sun Y."/>
            <person name="Le M."/>
            <person name="Wang Q."/>
            <person name="Wei S."/>
            <person name="Zheng Y."/>
            <person name="Lin W."/>
            <person name="Duan Y."/>
            <person name="Cao H."/>
            <person name="Xiong S."/>
            <person name="Wang X."/>
            <person name="Wei L."/>
            <person name="Li C."/>
            <person name="Ma Q."/>
            <person name="Ju M."/>
            <person name="Zhao R."/>
            <person name="Li G."/>
            <person name="Mu C."/>
            <person name="Tian Q."/>
            <person name="Mei H."/>
            <person name="Zhang T."/>
            <person name="Gao T."/>
            <person name="Zhang H."/>
        </authorList>
    </citation>
    <scope>NUCLEOTIDE SEQUENCE</scope>
    <source>
        <strain evidence="1">3651</strain>
    </source>
</reference>
<reference evidence="1" key="1">
    <citation type="submission" date="2020-06" db="EMBL/GenBank/DDBJ databases">
        <authorList>
            <person name="Li T."/>
            <person name="Hu X."/>
            <person name="Zhang T."/>
            <person name="Song X."/>
            <person name="Zhang H."/>
            <person name="Dai N."/>
            <person name="Sheng W."/>
            <person name="Hou X."/>
            <person name="Wei L."/>
        </authorList>
    </citation>
    <scope>NUCLEOTIDE SEQUENCE</scope>
    <source>
        <strain evidence="1">3651</strain>
        <tissue evidence="1">Leaf</tissue>
    </source>
</reference>